<dbReference type="PANTHER" id="PTHR33154:SF33">
    <property type="entry name" value="TRANSCRIPTIONAL REPRESSOR SDPR"/>
    <property type="match status" value="1"/>
</dbReference>
<dbReference type="PANTHER" id="PTHR33154">
    <property type="entry name" value="TRANSCRIPTIONAL REGULATOR, ARSR FAMILY"/>
    <property type="match status" value="1"/>
</dbReference>
<evidence type="ECO:0000256" key="1">
    <source>
        <dbReference type="ARBA" id="ARBA00023015"/>
    </source>
</evidence>
<dbReference type="EMBL" id="CP000504">
    <property type="protein sequence ID" value="ABL87838.1"/>
    <property type="molecule type" value="Genomic_DNA"/>
</dbReference>
<dbReference type="GO" id="GO:0003700">
    <property type="term" value="F:DNA-binding transcription factor activity"/>
    <property type="evidence" value="ECO:0007669"/>
    <property type="project" value="InterPro"/>
</dbReference>
<evidence type="ECO:0000259" key="4">
    <source>
        <dbReference type="PROSITE" id="PS50987"/>
    </source>
</evidence>
<dbReference type="PROSITE" id="PS50987">
    <property type="entry name" value="HTH_ARSR_2"/>
    <property type="match status" value="1"/>
</dbReference>
<evidence type="ECO:0000256" key="2">
    <source>
        <dbReference type="ARBA" id="ARBA00023125"/>
    </source>
</evidence>
<evidence type="ECO:0000256" key="3">
    <source>
        <dbReference type="ARBA" id="ARBA00023163"/>
    </source>
</evidence>
<dbReference type="AlphaFoldDB" id="A1RSA6"/>
<dbReference type="STRING" id="384616.Pisl_0660"/>
<dbReference type="Pfam" id="PF12840">
    <property type="entry name" value="HTH_20"/>
    <property type="match status" value="1"/>
</dbReference>
<dbReference type="InterPro" id="IPR001845">
    <property type="entry name" value="HTH_ArsR_DNA-bd_dom"/>
</dbReference>
<dbReference type="CDD" id="cd00090">
    <property type="entry name" value="HTH_ARSR"/>
    <property type="match status" value="1"/>
</dbReference>
<feature type="domain" description="HTH arsR-type" evidence="4">
    <location>
        <begin position="1"/>
        <end position="86"/>
    </location>
</feature>
<dbReference type="InterPro" id="IPR036390">
    <property type="entry name" value="WH_DNA-bd_sf"/>
</dbReference>
<dbReference type="HOGENOM" id="CLU_184944_1_0_2"/>
<evidence type="ECO:0000313" key="6">
    <source>
        <dbReference type="Proteomes" id="UP000002595"/>
    </source>
</evidence>
<keyword evidence="3" id="KW-0804">Transcription</keyword>
<gene>
    <name evidence="5" type="ordered locus">Pisl_0660</name>
</gene>
<dbReference type="GeneID" id="4617238"/>
<keyword evidence="6" id="KW-1185">Reference proteome</keyword>
<dbReference type="eggNOG" id="arCOG04056">
    <property type="taxonomic scope" value="Archaea"/>
</dbReference>
<dbReference type="SUPFAM" id="SSF46785">
    <property type="entry name" value="Winged helix' DNA-binding domain"/>
    <property type="match status" value="1"/>
</dbReference>
<dbReference type="KEGG" id="pis:Pisl_0660"/>
<evidence type="ECO:0000313" key="5">
    <source>
        <dbReference type="EMBL" id="ABL87838.1"/>
    </source>
</evidence>
<protein>
    <submittedName>
        <fullName evidence="5">Transcriptional regulator, ArsR family</fullName>
    </submittedName>
</protein>
<proteinExistence type="predicted"/>
<dbReference type="SMART" id="SM00418">
    <property type="entry name" value="HTH_ARSR"/>
    <property type="match status" value="1"/>
</dbReference>
<dbReference type="Proteomes" id="UP000002595">
    <property type="component" value="Chromosome"/>
</dbReference>
<dbReference type="RefSeq" id="WP_011762414.1">
    <property type="nucleotide sequence ID" value="NC_008701.1"/>
</dbReference>
<keyword evidence="2" id="KW-0238">DNA-binding</keyword>
<dbReference type="OrthoDB" id="28763at2157"/>
<accession>A1RSA6</accession>
<dbReference type="InterPro" id="IPR051081">
    <property type="entry name" value="HTH_MetalResp_TranReg"/>
</dbReference>
<dbReference type="InterPro" id="IPR011991">
    <property type="entry name" value="ArsR-like_HTH"/>
</dbReference>
<keyword evidence="1" id="KW-0805">Transcription regulation</keyword>
<dbReference type="InterPro" id="IPR036388">
    <property type="entry name" value="WH-like_DNA-bd_sf"/>
</dbReference>
<dbReference type="Gene3D" id="1.10.10.10">
    <property type="entry name" value="Winged helix-like DNA-binding domain superfamily/Winged helix DNA-binding domain"/>
    <property type="match status" value="1"/>
</dbReference>
<organism evidence="5 6">
    <name type="scientific">Pyrobaculum islandicum (strain DSM 4184 / JCM 9189 / GEO3)</name>
    <dbReference type="NCBI Taxonomy" id="384616"/>
    <lineage>
        <taxon>Archaea</taxon>
        <taxon>Thermoproteota</taxon>
        <taxon>Thermoprotei</taxon>
        <taxon>Thermoproteales</taxon>
        <taxon>Thermoproteaceae</taxon>
        <taxon>Pyrobaculum</taxon>
    </lineage>
</organism>
<reference evidence="5" key="1">
    <citation type="submission" date="2006-12" db="EMBL/GenBank/DDBJ databases">
        <title>Complete sequence of Pyrobaculum islandicum DSM 4184.</title>
        <authorList>
            <person name="Copeland A."/>
            <person name="Lucas S."/>
            <person name="Lapidus A."/>
            <person name="Barry K."/>
            <person name="Detter J.C."/>
            <person name="Glavina del Rio T."/>
            <person name="Dalin E."/>
            <person name="Tice H."/>
            <person name="Pitluck S."/>
            <person name="Meincke L."/>
            <person name="Brettin T."/>
            <person name="Bruce D."/>
            <person name="Han C."/>
            <person name="Tapia R."/>
            <person name="Gilna P."/>
            <person name="Schmutz J."/>
            <person name="Larimer F."/>
            <person name="Land M."/>
            <person name="Hauser L."/>
            <person name="Kyrpides N."/>
            <person name="Mikhailova N."/>
            <person name="Cozen A.E."/>
            <person name="Fitz-Gibbon S.T."/>
            <person name="House C.H."/>
            <person name="Saltikov C."/>
            <person name="Lowe T."/>
            <person name="Richardson P."/>
        </authorList>
    </citation>
    <scope>NUCLEOTIDE SEQUENCE [LARGE SCALE GENOMIC DNA]</scope>
    <source>
        <strain evidence="5">DSM 4184</strain>
    </source>
</reference>
<sequence length="96" mass="11033">MIEKILGSPLRIRIILALWEMGEINATELAKRLETNYSQLISHIKLLASYGLVEERRIGRIRLVKLRNSELVKMLVNALKQADESIKRGKADVTYE</sequence>
<dbReference type="GO" id="GO:0003677">
    <property type="term" value="F:DNA binding"/>
    <property type="evidence" value="ECO:0007669"/>
    <property type="project" value="UniProtKB-KW"/>
</dbReference>
<name>A1RSA6_PYRIL</name>